<dbReference type="InterPro" id="IPR008929">
    <property type="entry name" value="Chondroitin_lyas"/>
</dbReference>
<dbReference type="OrthoDB" id="9793856at2"/>
<evidence type="ECO:0000313" key="3">
    <source>
        <dbReference type="EMBL" id="QDZ11368.1"/>
    </source>
</evidence>
<keyword evidence="4" id="KW-1185">Reference proteome</keyword>
<protein>
    <recommendedName>
        <fullName evidence="2">Heparinase II/III-like C-terminal domain-containing protein</fullName>
    </recommendedName>
</protein>
<accession>A0A5B8LSX0</accession>
<dbReference type="AlphaFoldDB" id="A0A5B8LSX0"/>
<dbReference type="Proteomes" id="UP000315364">
    <property type="component" value="Chromosome"/>
</dbReference>
<dbReference type="GO" id="GO:0030313">
    <property type="term" value="C:cell envelope"/>
    <property type="evidence" value="ECO:0007669"/>
    <property type="project" value="UniProtKB-SubCell"/>
</dbReference>
<evidence type="ECO:0000256" key="1">
    <source>
        <dbReference type="ARBA" id="ARBA00004196"/>
    </source>
</evidence>
<sequence>MLCQLASPTNILGGIAVGRTIASMVVNTDDLLARVQGPLMKRLQQAVAGLSGTGLKARADRALTQDWPVLTATGYLDFARTGTRQTFETKTRTRRDILRDLVLGEVAERKGRYTEAIVDALWSTSEEASWCMPCHLFLQEAGYGLPDPDEPVVDLGVGIAAGLVAMASVLLGDELDGVNPAIGQRMRQQLRERILVPCGAREDFWWMSLTPHPIFKTIRINNWNPWIVSNWLLTAALIESDEAEFRQTVAKIVAVLDRFVAVYGEDGGCPEGPAYWKHAMSGLLQCLEILSPILDQQALQTDERLRNMARFIVDTRIADDYFVNFADSAPRVAVPACLVQRWANLLGDEKLERYARWQSQSQDLSTNTAPERLADMLVSGQSLFEAVVSFAVLPQLDGPPAPIDLPRDRWLPSLDLLVTRDMADSSQGWMLAAKGGHNDNSHNHNDVGSFAIYRDGLPLLVDAGVGTYTSQTFSAQRYDIWTMRSRYHNVPLIGGMEQPAGRSYEAGHVQHTIDEAAASLTARIEGAYPAEIGLSRWTRRMTLERRRGVTISDSFEAASPLDASLHLLTAAKVDLAQAGEIHLLPRQLGTGHPSGQGMISYDPDLLVAETEHIELTDPPLMANWGSHLTLIMLRLRRPAARQDLTISVR</sequence>
<organism evidence="3 4">
    <name type="scientific">Devosia ginsengisoli</name>
    <dbReference type="NCBI Taxonomy" id="400770"/>
    <lineage>
        <taxon>Bacteria</taxon>
        <taxon>Pseudomonadati</taxon>
        <taxon>Pseudomonadota</taxon>
        <taxon>Alphaproteobacteria</taxon>
        <taxon>Hyphomicrobiales</taxon>
        <taxon>Devosiaceae</taxon>
        <taxon>Devosia</taxon>
    </lineage>
</organism>
<dbReference type="KEGG" id="dea:FPZ08_11705"/>
<dbReference type="GO" id="GO:0016829">
    <property type="term" value="F:lyase activity"/>
    <property type="evidence" value="ECO:0007669"/>
    <property type="project" value="InterPro"/>
</dbReference>
<feature type="domain" description="Heparinase II/III-like C-terminal" evidence="2">
    <location>
        <begin position="435"/>
        <end position="579"/>
    </location>
</feature>
<dbReference type="InterPro" id="IPR012480">
    <property type="entry name" value="Hepar_II_III_C"/>
</dbReference>
<proteinExistence type="predicted"/>
<name>A0A5B8LSX0_9HYPH</name>
<reference evidence="3 4" key="1">
    <citation type="submission" date="2019-07" db="EMBL/GenBank/DDBJ databases">
        <title>Full genome sequence of Devosia sp. Gsoil 520.</title>
        <authorList>
            <person name="Im W.-T."/>
        </authorList>
    </citation>
    <scope>NUCLEOTIDE SEQUENCE [LARGE SCALE GENOMIC DNA]</scope>
    <source>
        <strain evidence="3 4">Gsoil 520</strain>
    </source>
</reference>
<dbReference type="Pfam" id="PF07940">
    <property type="entry name" value="Hepar_II_III_C"/>
    <property type="match status" value="1"/>
</dbReference>
<evidence type="ECO:0000313" key="4">
    <source>
        <dbReference type="Proteomes" id="UP000315364"/>
    </source>
</evidence>
<dbReference type="Gene3D" id="1.50.10.100">
    <property type="entry name" value="Chondroitin AC/alginate lyase"/>
    <property type="match status" value="1"/>
</dbReference>
<dbReference type="SUPFAM" id="SSF48230">
    <property type="entry name" value="Chondroitin AC/alginate lyase"/>
    <property type="match status" value="1"/>
</dbReference>
<dbReference type="EMBL" id="CP042304">
    <property type="protein sequence ID" value="QDZ11368.1"/>
    <property type="molecule type" value="Genomic_DNA"/>
</dbReference>
<gene>
    <name evidence="3" type="ORF">FPZ08_11705</name>
</gene>
<evidence type="ECO:0000259" key="2">
    <source>
        <dbReference type="Pfam" id="PF07940"/>
    </source>
</evidence>
<comment type="subcellular location">
    <subcellularLocation>
        <location evidence="1">Cell envelope</location>
    </subcellularLocation>
</comment>
<dbReference type="Gene3D" id="2.70.98.70">
    <property type="match status" value="1"/>
</dbReference>